<dbReference type="PANTHER" id="PTHR33960">
    <property type="entry name" value="SIMILAR TO KIAA0825 PROTEIN"/>
    <property type="match status" value="1"/>
</dbReference>
<dbReference type="PANTHER" id="PTHR33960:SF1">
    <property type="entry name" value="SIMILAR TO KIAA0825 PROTEIN"/>
    <property type="match status" value="1"/>
</dbReference>
<accession>A0A2G8LM30</accession>
<keyword evidence="3" id="KW-1185">Reference proteome</keyword>
<feature type="coiled-coil region" evidence="1">
    <location>
        <begin position="22"/>
        <end position="49"/>
    </location>
</feature>
<dbReference type="OrthoDB" id="10007406at2759"/>
<evidence type="ECO:0000256" key="1">
    <source>
        <dbReference type="SAM" id="Coils"/>
    </source>
</evidence>
<dbReference type="EMBL" id="MRZV01000036">
    <property type="protein sequence ID" value="PIK61294.1"/>
    <property type="molecule type" value="Genomic_DNA"/>
</dbReference>
<gene>
    <name evidence="2" type="ORF">BSL78_01785</name>
</gene>
<dbReference type="Pfam" id="PF14906">
    <property type="entry name" value="DUF4495"/>
    <property type="match status" value="1"/>
</dbReference>
<organism evidence="2 3">
    <name type="scientific">Stichopus japonicus</name>
    <name type="common">Sea cucumber</name>
    <dbReference type="NCBI Taxonomy" id="307972"/>
    <lineage>
        <taxon>Eukaryota</taxon>
        <taxon>Metazoa</taxon>
        <taxon>Echinodermata</taxon>
        <taxon>Eleutherozoa</taxon>
        <taxon>Echinozoa</taxon>
        <taxon>Holothuroidea</taxon>
        <taxon>Aspidochirotacea</taxon>
        <taxon>Aspidochirotida</taxon>
        <taxon>Stichopodidae</taxon>
        <taxon>Apostichopus</taxon>
    </lineage>
</organism>
<dbReference type="STRING" id="307972.A0A2G8LM30"/>
<dbReference type="Proteomes" id="UP000230750">
    <property type="component" value="Unassembled WGS sequence"/>
</dbReference>
<proteinExistence type="predicted"/>
<name>A0A2G8LM30_STIJA</name>
<comment type="caution">
    <text evidence="2">The sequence shown here is derived from an EMBL/GenBank/DDBJ whole genome shotgun (WGS) entry which is preliminary data.</text>
</comment>
<reference evidence="2 3" key="1">
    <citation type="journal article" date="2017" name="PLoS Biol.">
        <title>The sea cucumber genome provides insights into morphological evolution and visceral regeneration.</title>
        <authorList>
            <person name="Zhang X."/>
            <person name="Sun L."/>
            <person name="Yuan J."/>
            <person name="Sun Y."/>
            <person name="Gao Y."/>
            <person name="Zhang L."/>
            <person name="Li S."/>
            <person name="Dai H."/>
            <person name="Hamel J.F."/>
            <person name="Liu C."/>
            <person name="Yu Y."/>
            <person name="Liu S."/>
            <person name="Lin W."/>
            <person name="Guo K."/>
            <person name="Jin S."/>
            <person name="Xu P."/>
            <person name="Storey K.B."/>
            <person name="Huan P."/>
            <person name="Zhang T."/>
            <person name="Zhou Y."/>
            <person name="Zhang J."/>
            <person name="Lin C."/>
            <person name="Li X."/>
            <person name="Xing L."/>
            <person name="Huo D."/>
            <person name="Sun M."/>
            <person name="Wang L."/>
            <person name="Mercier A."/>
            <person name="Li F."/>
            <person name="Yang H."/>
            <person name="Xiang J."/>
        </authorList>
    </citation>
    <scope>NUCLEOTIDE SEQUENCE [LARGE SCALE GENOMIC DNA]</scope>
    <source>
        <strain evidence="2">Shaxun</strain>
        <tissue evidence="2">Muscle</tissue>
    </source>
</reference>
<evidence type="ECO:0000313" key="2">
    <source>
        <dbReference type="EMBL" id="PIK61294.1"/>
    </source>
</evidence>
<sequence length="1319" mass="149956">MFPQALLAEHGPPKLDVLSNFMSDIDQKLSEKDRQIEETLEKLVEATNALSSDNMYTNIKDAMDSLIHTSVLEECACLPPDSEDVNKLLKIIIDHIASHPGSEGVVFQQLLHISSHEGMTLPIRAPKLENVAASALSLNTISDTMEIENDSLWEDVRSRIKKYFLGLVQAIKSDEIYTSRPSRVELVQSMCLLYPVSEIWSSYEKQRSQRVVHLTHERLCSTADGDLSEVPPSCLKDISERLPTLITTLKQLMREDFHLFMFGVFGQEVDLKTALWKIYISKINDELQSHLDAIAAKKGENNNQMANGHAANYPSMQSLADVTSQISFDDSHRTIISAPFTMSDDEVKTLLSIAEMFSRLNNFYKSLCYQASWDTTLAFKLPVKSKGHLKGVLKHKKDMKVQDMTGPLDYDRRGVLPDAIPPPFGATPGMLADGILAAASSDIVLETPASQKNKWNWFYLLDKFLPSLIESYSRQTKEDLMSKLAEENVTWLQNHHLNATRFVFDGRGKDLFKGFETCHVTESTMFLVSSMGLLTPLEPLWLELPLRYFKSVLVNVSRECLQHLVSHLHKKLEEFIRQSASSDVAISVKELYVLLASAASVVLWLRGSEWLRADDESRQHFAAMETQFEELQSALSQQIKESHNHSIQFVVLQDSESHHWQDPKAFFEDERCSFSVQMWNLHVEKLRRELWAWCPPTQAKDIFGCVLGQSVQFLSSRYSRAKPSYKRTKQFRCDILLILSSTLEHLFAAADTIEKVLPMFPSIQTHPMSQVHCPCTNLLSPLAVVTSPLPELYKIFKKGYGQRQRFREEKHPDPSWMGWIWPELFERFQSLSEMPDSSAVFLIVKLLNAQQCYNYPLLLQALLMRNSLLSCLLAREVGNTKDAVVKYEYDNNPAKFEEFTDYQQNLIVNLGKLLSVCSDFPKSLSSFLLALVEREYNFSGGKVQEPLHLNEAPLWMKCILGLLQPSFVRCLEEAASQLQLDGAPSNNPPGFLENLRQLPCGCRIRSKGQMLMKKDEEEGLLDSCRAFLSSLLSEISSFPFSLCMFFQRLEKLLPAQNTNLPLKSVGLKIIVQILLMFLNDELEVRVHLKGDLPDKPLKQVCQIGRLACIAILGRNLDNVDIPMDLLQEFGRQHGEWLTDTVHSMIEHFQRKELSHQQDICLEDAALAYQEQYFLMLFQSVSSYPDVKGGLGTIYRAVTNNVDWLQSVMEIPPMPVLRTANPSILSFKFDGEDGGRSEPFNPVNQVNKIGDSPFTFDTISDVSVDWKGLLQSEIGLTKTSFQLLLSHRHDMQDETSLEESEMKAVRVIRAKYNLDRADFV</sequence>
<keyword evidence="1" id="KW-0175">Coiled coil</keyword>
<dbReference type="InterPro" id="IPR027993">
    <property type="entry name" value="DUF4495"/>
</dbReference>
<evidence type="ECO:0000313" key="3">
    <source>
        <dbReference type="Proteomes" id="UP000230750"/>
    </source>
</evidence>
<protein>
    <submittedName>
        <fullName evidence="2">Uncharacterized protein</fullName>
    </submittedName>
</protein>